<protein>
    <recommendedName>
        <fullName evidence="5">Secreted protein</fullName>
    </recommendedName>
</protein>
<dbReference type="RefSeq" id="XP_018191976.1">
    <property type="nucleotide sequence ID" value="XM_018331558.1"/>
</dbReference>
<keyword evidence="2" id="KW-0732">Signal</keyword>
<accession>A0A165JMD3</accession>
<dbReference type="EMBL" id="KV407454">
    <property type="protein sequence ID" value="KZF26421.1"/>
    <property type="molecule type" value="Genomic_DNA"/>
</dbReference>
<evidence type="ECO:0000256" key="2">
    <source>
        <dbReference type="SAM" id="SignalP"/>
    </source>
</evidence>
<evidence type="ECO:0008006" key="5">
    <source>
        <dbReference type="Google" id="ProtNLM"/>
    </source>
</evidence>
<reference evidence="3 4" key="1">
    <citation type="journal article" date="2016" name="Fungal Biol.">
        <title>The genome of Xylona heveae provides a window into fungal endophytism.</title>
        <authorList>
            <person name="Gazis R."/>
            <person name="Kuo A."/>
            <person name="Riley R."/>
            <person name="LaButti K."/>
            <person name="Lipzen A."/>
            <person name="Lin J."/>
            <person name="Amirebrahimi M."/>
            <person name="Hesse C.N."/>
            <person name="Spatafora J.W."/>
            <person name="Henrissat B."/>
            <person name="Hainaut M."/>
            <person name="Grigoriev I.V."/>
            <person name="Hibbett D.S."/>
        </authorList>
    </citation>
    <scope>NUCLEOTIDE SEQUENCE [LARGE SCALE GENOMIC DNA]</scope>
    <source>
        <strain evidence="3 4">TC161</strain>
    </source>
</reference>
<dbReference type="AlphaFoldDB" id="A0A165JMD3"/>
<feature type="region of interest" description="Disordered" evidence="1">
    <location>
        <begin position="54"/>
        <end position="77"/>
    </location>
</feature>
<sequence>MKPRKWHLVPAGSLFLLCVLLVFHLRRSETERCTRNMLFPFYCKYSDPVVASPSRKPASRLPHPLLPHGSAHTTQTRQVIRKASRVKESVKIPITHTCPTLGQGCAYLTREK</sequence>
<evidence type="ECO:0000313" key="3">
    <source>
        <dbReference type="EMBL" id="KZF26421.1"/>
    </source>
</evidence>
<dbReference type="Proteomes" id="UP000076632">
    <property type="component" value="Unassembled WGS sequence"/>
</dbReference>
<evidence type="ECO:0000256" key="1">
    <source>
        <dbReference type="SAM" id="MobiDB-lite"/>
    </source>
</evidence>
<dbReference type="InParanoid" id="A0A165JMD3"/>
<keyword evidence="4" id="KW-1185">Reference proteome</keyword>
<dbReference type="GeneID" id="28896695"/>
<evidence type="ECO:0000313" key="4">
    <source>
        <dbReference type="Proteomes" id="UP000076632"/>
    </source>
</evidence>
<feature type="signal peptide" evidence="2">
    <location>
        <begin position="1"/>
        <end position="30"/>
    </location>
</feature>
<organism evidence="3 4">
    <name type="scientific">Xylona heveae (strain CBS 132557 / TC161)</name>
    <dbReference type="NCBI Taxonomy" id="1328760"/>
    <lineage>
        <taxon>Eukaryota</taxon>
        <taxon>Fungi</taxon>
        <taxon>Dikarya</taxon>
        <taxon>Ascomycota</taxon>
        <taxon>Pezizomycotina</taxon>
        <taxon>Xylonomycetes</taxon>
        <taxon>Xylonales</taxon>
        <taxon>Xylonaceae</taxon>
        <taxon>Xylona</taxon>
    </lineage>
</organism>
<proteinExistence type="predicted"/>
<gene>
    <name evidence="3" type="ORF">L228DRAFT_242891</name>
</gene>
<name>A0A165JMD3_XYLHT</name>
<feature type="chain" id="PRO_5007860242" description="Secreted protein" evidence="2">
    <location>
        <begin position="31"/>
        <end position="112"/>
    </location>
</feature>